<accession>A0A2C6KE86</accession>
<name>A0A2C6KE86_9APIC</name>
<reference evidence="2 3" key="1">
    <citation type="journal article" date="2017" name="Int. J. Parasitol.">
        <title>The genome of the protozoan parasite Cystoisospora suis and a reverse vaccinology approach to identify vaccine candidates.</title>
        <authorList>
            <person name="Palmieri N."/>
            <person name="Shrestha A."/>
            <person name="Ruttkowski B."/>
            <person name="Beck T."/>
            <person name="Vogl C."/>
            <person name="Tomley F."/>
            <person name="Blake D.P."/>
            <person name="Joachim A."/>
        </authorList>
    </citation>
    <scope>NUCLEOTIDE SEQUENCE [LARGE SCALE GENOMIC DNA]</scope>
    <source>
        <strain evidence="2 3">Wien I</strain>
    </source>
</reference>
<sequence>MTKKPGGGGGGMSSPLSRSYSGPIGRMKKQQITGLVYVPLLDVILDLLDQSAFMKSSTASIDINLINSATDVLSVYLPIVGGDGRSQSTNSTNQHTGGG</sequence>
<protein>
    <submittedName>
        <fullName evidence="2">Uncharacterized protein</fullName>
    </submittedName>
</protein>
<keyword evidence="3" id="KW-1185">Reference proteome</keyword>
<dbReference type="AlphaFoldDB" id="A0A2C6KE86"/>
<dbReference type="RefSeq" id="XP_067916439.1">
    <property type="nucleotide sequence ID" value="XM_068071585.1"/>
</dbReference>
<comment type="caution">
    <text evidence="2">The sequence shown here is derived from an EMBL/GenBank/DDBJ whole genome shotgun (WGS) entry which is preliminary data.</text>
</comment>
<dbReference type="Proteomes" id="UP000221165">
    <property type="component" value="Unassembled WGS sequence"/>
</dbReference>
<feature type="compositionally biased region" description="Gly residues" evidence="1">
    <location>
        <begin position="1"/>
        <end position="12"/>
    </location>
</feature>
<organism evidence="2 3">
    <name type="scientific">Cystoisospora suis</name>
    <dbReference type="NCBI Taxonomy" id="483139"/>
    <lineage>
        <taxon>Eukaryota</taxon>
        <taxon>Sar</taxon>
        <taxon>Alveolata</taxon>
        <taxon>Apicomplexa</taxon>
        <taxon>Conoidasida</taxon>
        <taxon>Coccidia</taxon>
        <taxon>Eucoccidiorida</taxon>
        <taxon>Eimeriorina</taxon>
        <taxon>Sarcocystidae</taxon>
        <taxon>Cystoisospora</taxon>
    </lineage>
</organism>
<evidence type="ECO:0000256" key="1">
    <source>
        <dbReference type="SAM" id="MobiDB-lite"/>
    </source>
</evidence>
<dbReference type="EMBL" id="MIGC01012281">
    <property type="protein sequence ID" value="PHJ14703.1"/>
    <property type="molecule type" value="Genomic_DNA"/>
</dbReference>
<gene>
    <name evidence="2" type="ORF">CSUI_011487</name>
</gene>
<feature type="non-terminal residue" evidence="2">
    <location>
        <position position="99"/>
    </location>
</feature>
<proteinExistence type="predicted"/>
<evidence type="ECO:0000313" key="3">
    <source>
        <dbReference type="Proteomes" id="UP000221165"/>
    </source>
</evidence>
<dbReference type="VEuPathDB" id="ToxoDB:CSUI_011487"/>
<evidence type="ECO:0000313" key="2">
    <source>
        <dbReference type="EMBL" id="PHJ14703.1"/>
    </source>
</evidence>
<dbReference type="GeneID" id="94434796"/>
<feature type="region of interest" description="Disordered" evidence="1">
    <location>
        <begin position="1"/>
        <end position="23"/>
    </location>
</feature>